<dbReference type="PANTHER" id="PTHR35789">
    <property type="entry name" value="SPORE GERMINATION PROTEIN B3"/>
    <property type="match status" value="1"/>
</dbReference>
<dbReference type="EMBL" id="CP002869">
    <property type="protein sequence ID" value="AEI44226.1"/>
    <property type="molecule type" value="Genomic_DNA"/>
</dbReference>
<dbReference type="GO" id="GO:0016020">
    <property type="term" value="C:membrane"/>
    <property type="evidence" value="ECO:0007669"/>
    <property type="project" value="UniProtKB-SubCell"/>
</dbReference>
<dbReference type="Pfam" id="PF25198">
    <property type="entry name" value="Spore_GerAC_N"/>
    <property type="match status" value="1"/>
</dbReference>
<reference evidence="13" key="1">
    <citation type="submission" date="2011-06" db="EMBL/GenBank/DDBJ databases">
        <title>Complete genome sequence of Paenibacillus mucilaginosus KNP414.</title>
        <authorList>
            <person name="Wang J."/>
            <person name="Hu S."/>
            <person name="Hu X."/>
            <person name="Zhang B."/>
            <person name="Dong D."/>
            <person name="Zhang S."/>
            <person name="Zhao K."/>
            <person name="Wu D."/>
        </authorList>
    </citation>
    <scope>NUCLEOTIDE SEQUENCE [LARGE SCALE GENOMIC DNA]</scope>
    <source>
        <strain evidence="13">KNP414</strain>
    </source>
</reference>
<dbReference type="Pfam" id="PF05504">
    <property type="entry name" value="Spore_GerAC"/>
    <property type="match status" value="1"/>
</dbReference>
<gene>
    <name evidence="12" type="ordered locus">KNP414_05702</name>
</gene>
<keyword evidence="3" id="KW-0309">Germination</keyword>
<comment type="subcellular location">
    <subcellularLocation>
        <location evidence="1">Membrane</location>
        <topology evidence="1">Lipid-anchor</topology>
    </subcellularLocation>
</comment>
<evidence type="ECO:0000256" key="2">
    <source>
        <dbReference type="ARBA" id="ARBA00007886"/>
    </source>
</evidence>
<keyword evidence="4 9" id="KW-0732">Signal</keyword>
<comment type="similarity">
    <text evidence="2">Belongs to the GerABKC lipoprotein family.</text>
</comment>
<evidence type="ECO:0000256" key="5">
    <source>
        <dbReference type="ARBA" id="ARBA00023136"/>
    </source>
</evidence>
<dbReference type="AlphaFoldDB" id="F8FMQ5"/>
<evidence type="ECO:0000256" key="9">
    <source>
        <dbReference type="SAM" id="SignalP"/>
    </source>
</evidence>
<evidence type="ECO:0000256" key="7">
    <source>
        <dbReference type="ARBA" id="ARBA00023288"/>
    </source>
</evidence>
<feature type="signal peptide" evidence="9">
    <location>
        <begin position="1"/>
        <end position="19"/>
    </location>
</feature>
<evidence type="ECO:0000256" key="4">
    <source>
        <dbReference type="ARBA" id="ARBA00022729"/>
    </source>
</evidence>
<dbReference type="InterPro" id="IPR038501">
    <property type="entry name" value="Spore_GerAC_C_sf"/>
</dbReference>
<evidence type="ECO:0000256" key="6">
    <source>
        <dbReference type="ARBA" id="ARBA00023139"/>
    </source>
</evidence>
<evidence type="ECO:0000256" key="1">
    <source>
        <dbReference type="ARBA" id="ARBA00004635"/>
    </source>
</evidence>
<dbReference type="KEGG" id="pms:KNP414_05702"/>
<feature type="domain" description="Spore germination protein N-terminal" evidence="11">
    <location>
        <begin position="22"/>
        <end position="196"/>
    </location>
</feature>
<dbReference type="InterPro" id="IPR008844">
    <property type="entry name" value="Spore_GerAC-like"/>
</dbReference>
<name>F8FMQ5_PAEMK</name>
<keyword evidence="6" id="KW-0564">Palmitate</keyword>
<evidence type="ECO:0000256" key="8">
    <source>
        <dbReference type="SAM" id="MobiDB-lite"/>
    </source>
</evidence>
<dbReference type="NCBIfam" id="TIGR02887">
    <property type="entry name" value="spore_ger_x_C"/>
    <property type="match status" value="1"/>
</dbReference>
<evidence type="ECO:0000256" key="3">
    <source>
        <dbReference type="ARBA" id="ARBA00022544"/>
    </source>
</evidence>
<dbReference type="PATRIC" id="fig|1036673.3.peg.5296"/>
<organism evidence="12 13">
    <name type="scientific">Paenibacillus mucilaginosus (strain KNP414)</name>
    <dbReference type="NCBI Taxonomy" id="1036673"/>
    <lineage>
        <taxon>Bacteria</taxon>
        <taxon>Bacillati</taxon>
        <taxon>Bacillota</taxon>
        <taxon>Bacilli</taxon>
        <taxon>Bacillales</taxon>
        <taxon>Paenibacillaceae</taxon>
        <taxon>Paenibacillus</taxon>
    </lineage>
</organism>
<keyword evidence="7" id="KW-0449">Lipoprotein</keyword>
<proteinExistence type="inferred from homology"/>
<dbReference type="PANTHER" id="PTHR35789:SF1">
    <property type="entry name" value="SPORE GERMINATION PROTEIN B3"/>
    <property type="match status" value="1"/>
</dbReference>
<protein>
    <submittedName>
        <fullName evidence="12">Germination protein, Ger(X)C family</fullName>
    </submittedName>
</protein>
<dbReference type="RefSeq" id="WP_013919379.1">
    <property type="nucleotide sequence ID" value="NC_015690.1"/>
</dbReference>
<dbReference type="HOGENOM" id="CLU_051140_0_0_9"/>
<evidence type="ECO:0000313" key="12">
    <source>
        <dbReference type="EMBL" id="AEI44226.1"/>
    </source>
</evidence>
<evidence type="ECO:0000259" key="10">
    <source>
        <dbReference type="Pfam" id="PF05504"/>
    </source>
</evidence>
<feature type="domain" description="Spore germination GerAC-like C-terminal" evidence="10">
    <location>
        <begin position="225"/>
        <end position="389"/>
    </location>
</feature>
<dbReference type="InterPro" id="IPR046953">
    <property type="entry name" value="Spore_GerAC-like_C"/>
</dbReference>
<dbReference type="InterPro" id="IPR057336">
    <property type="entry name" value="GerAC_N"/>
</dbReference>
<dbReference type="Gene3D" id="3.30.300.210">
    <property type="entry name" value="Nutrient germinant receptor protein C, domain 3"/>
    <property type="match status" value="1"/>
</dbReference>
<feature type="region of interest" description="Disordered" evidence="8">
    <location>
        <begin position="397"/>
        <end position="418"/>
    </location>
</feature>
<accession>F8FMQ5</accession>
<feature type="compositionally biased region" description="Polar residues" evidence="8">
    <location>
        <begin position="400"/>
        <end position="412"/>
    </location>
</feature>
<dbReference type="Proteomes" id="UP000006620">
    <property type="component" value="Chromosome"/>
</dbReference>
<reference evidence="12 13" key="2">
    <citation type="journal article" date="2013" name="Genome Announc.">
        <title>Genome Sequence of Growth-Improving Paenibacillus mucilaginosus Strain KNP414.</title>
        <authorList>
            <person name="Lu J.J."/>
            <person name="Wang J.F."/>
            <person name="Hu X.F."/>
        </authorList>
    </citation>
    <scope>NUCLEOTIDE SEQUENCE [LARGE SCALE GENOMIC DNA]</scope>
    <source>
        <strain evidence="12 13">KNP414</strain>
    </source>
</reference>
<evidence type="ECO:0000259" key="11">
    <source>
        <dbReference type="Pfam" id="PF25198"/>
    </source>
</evidence>
<dbReference type="GO" id="GO:0009847">
    <property type="term" value="P:spore germination"/>
    <property type="evidence" value="ECO:0007669"/>
    <property type="project" value="InterPro"/>
</dbReference>
<keyword evidence="5" id="KW-0472">Membrane</keyword>
<sequence length="418" mass="46856">MRRFLLTLLLLTMTLPAAGCWDKTELNELAITSATGLDFKDGRWLVSFQVVIPQSISNQSGSSSGAQAPVMVFSTEGESIRGAVQRSSFEMPRALFFAHNRILIIGEEAARRGFSQMIDIYLRNPDSRETVSVYVTQGTAREVLEHLIPLEKIPGAAIGNLIKNEELNGSNFQETRLYQMAMKMTGEAAAVVVPEIFISGDNRQADSLDSLKRTVAGSKLKLNRVGIFKKDKFIGWMKRTDAYGLSWITDSVKKTTFFFGCAKGDEHYQASLLINDSKTRRTPHIKKGKLSVDVKVRAKGTLMENNCITDPSRLEGLRELEETAAEEIKKRIMEAFRTGQQMKVDVFGFASLFHKEFPEQWRGLKDQWEEQLAAMTLVPAVEVEIDRLGMSTKPFKKLLQTGNEGSQPTRQETTTEGR</sequence>
<evidence type="ECO:0000313" key="13">
    <source>
        <dbReference type="Proteomes" id="UP000006620"/>
    </source>
</evidence>
<feature type="chain" id="PRO_5039175067" evidence="9">
    <location>
        <begin position="20"/>
        <end position="418"/>
    </location>
</feature>